<protein>
    <submittedName>
        <fullName evidence="3">Uncharacterized protein</fullName>
    </submittedName>
</protein>
<gene>
    <name evidence="3" type="ORF">GN244_ATG06825</name>
    <name evidence="4" type="ORF">GN958_ATG05626</name>
</gene>
<feature type="transmembrane region" description="Helical" evidence="2">
    <location>
        <begin position="7"/>
        <end position="29"/>
    </location>
</feature>
<dbReference type="Proteomes" id="UP000602510">
    <property type="component" value="Unassembled WGS sequence"/>
</dbReference>
<proteinExistence type="predicted"/>
<accession>A0A833TDN2</accession>
<dbReference type="EMBL" id="WSZM01000135">
    <property type="protein sequence ID" value="KAF4040784.1"/>
    <property type="molecule type" value="Genomic_DNA"/>
</dbReference>
<evidence type="ECO:0000313" key="4">
    <source>
        <dbReference type="EMBL" id="KAF4145154.1"/>
    </source>
</evidence>
<dbReference type="AlphaFoldDB" id="A0A833TDN2"/>
<evidence type="ECO:0000313" key="5">
    <source>
        <dbReference type="Proteomes" id="UP000602510"/>
    </source>
</evidence>
<feature type="compositionally biased region" description="Acidic residues" evidence="1">
    <location>
        <begin position="104"/>
        <end position="116"/>
    </location>
</feature>
<comment type="caution">
    <text evidence="3">The sequence shown here is derived from an EMBL/GenBank/DDBJ whole genome shotgun (WGS) entry which is preliminary data.</text>
</comment>
<evidence type="ECO:0000313" key="3">
    <source>
        <dbReference type="EMBL" id="KAF4040784.1"/>
    </source>
</evidence>
<dbReference type="EMBL" id="JAACNO010000759">
    <property type="protein sequence ID" value="KAF4145154.1"/>
    <property type="molecule type" value="Genomic_DNA"/>
</dbReference>
<feature type="compositionally biased region" description="Basic and acidic residues" evidence="1">
    <location>
        <begin position="84"/>
        <end position="101"/>
    </location>
</feature>
<evidence type="ECO:0000256" key="2">
    <source>
        <dbReference type="SAM" id="Phobius"/>
    </source>
</evidence>
<feature type="region of interest" description="Disordered" evidence="1">
    <location>
        <begin position="75"/>
        <end position="116"/>
    </location>
</feature>
<keyword evidence="2" id="KW-1133">Transmembrane helix</keyword>
<name>A0A833TDN2_PHYIN</name>
<keyword evidence="5" id="KW-1185">Reference proteome</keyword>
<keyword evidence="2" id="KW-0472">Membrane</keyword>
<evidence type="ECO:0000256" key="1">
    <source>
        <dbReference type="SAM" id="MobiDB-lite"/>
    </source>
</evidence>
<reference evidence="3" key="1">
    <citation type="submission" date="2020-04" db="EMBL/GenBank/DDBJ databases">
        <title>Hybrid Assembly of Korean Phytophthora infestans isolates.</title>
        <authorList>
            <person name="Prokchorchik M."/>
            <person name="Lee Y."/>
            <person name="Seo J."/>
            <person name="Cho J.-H."/>
            <person name="Park Y.-E."/>
            <person name="Jang D.-C."/>
            <person name="Im J.-S."/>
            <person name="Choi J.-G."/>
            <person name="Park H.-J."/>
            <person name="Lee G.-B."/>
            <person name="Lee Y.-G."/>
            <person name="Hong S.-Y."/>
            <person name="Cho K."/>
            <person name="Sohn K.H."/>
        </authorList>
    </citation>
    <scope>NUCLEOTIDE SEQUENCE</scope>
    <source>
        <strain evidence="3">KR_1_A1</strain>
        <strain evidence="4">KR_2_A2</strain>
    </source>
</reference>
<organism evidence="3 5">
    <name type="scientific">Phytophthora infestans</name>
    <name type="common">Potato late blight agent</name>
    <name type="synonym">Botrytis infestans</name>
    <dbReference type="NCBI Taxonomy" id="4787"/>
    <lineage>
        <taxon>Eukaryota</taxon>
        <taxon>Sar</taxon>
        <taxon>Stramenopiles</taxon>
        <taxon>Oomycota</taxon>
        <taxon>Peronosporomycetes</taxon>
        <taxon>Peronosporales</taxon>
        <taxon>Peronosporaceae</taxon>
        <taxon>Phytophthora</taxon>
    </lineage>
</organism>
<sequence>MEVVSKLFVYTKLVVVLAATMVAKVLWMGTTRLAEMTRRLVGMSRVDLADGYQQLLSTESVDDVVREDLAAEWVSESQEDNWEPDAKNLLDEGRKPSHRSSESSTEDELIELSDGEEPTSLLGSIKRNRVAAKLPPLNWSVINSE</sequence>
<dbReference type="Proteomes" id="UP000704712">
    <property type="component" value="Unassembled WGS sequence"/>
</dbReference>
<keyword evidence="2" id="KW-0812">Transmembrane</keyword>